<reference evidence="1" key="1">
    <citation type="submission" date="2023-09" db="EMBL/GenBank/DDBJ databases">
        <authorList>
            <consortium name="CW5 consortium"/>
            <person name="Lu C.-W."/>
        </authorList>
    </citation>
    <scope>NUCLEOTIDE SEQUENCE</scope>
    <source>
        <strain evidence="1">KPS</strain>
    </source>
</reference>
<dbReference type="EMBL" id="CP133659">
    <property type="protein sequence ID" value="WMW66318.1"/>
    <property type="molecule type" value="Genomic_DNA"/>
</dbReference>
<evidence type="ECO:0000313" key="1">
    <source>
        <dbReference type="EMBL" id="WMW66318.1"/>
    </source>
</evidence>
<keyword evidence="2" id="KW-1185">Reference proteome</keyword>
<evidence type="ECO:0000313" key="2">
    <source>
        <dbReference type="Proteomes" id="UP001180616"/>
    </source>
</evidence>
<protein>
    <submittedName>
        <fullName evidence="1">Uncharacterized protein</fullName>
    </submittedName>
</protein>
<sequence length="88" mass="9952">MGANGSGQIDWRRLIGGGFAFQTAPFAVHPLDRDRANEYLKQAKAHGLTVSDAVEHAREYLKSAQGWPTNEEEQIRRVREFFSKKLHG</sequence>
<dbReference type="Proteomes" id="UP001180616">
    <property type="component" value="Chromosome"/>
</dbReference>
<dbReference type="RefSeq" id="WP_309542221.1">
    <property type="nucleotide sequence ID" value="NZ_CP133659.1"/>
</dbReference>
<name>A0ABY9R5K5_9BACT</name>
<organism evidence="1 2">
    <name type="scientific">Nitratidesulfovibrio liaohensis</name>
    <dbReference type="NCBI Taxonomy" id="2604158"/>
    <lineage>
        <taxon>Bacteria</taxon>
        <taxon>Pseudomonadati</taxon>
        <taxon>Thermodesulfobacteriota</taxon>
        <taxon>Desulfovibrionia</taxon>
        <taxon>Desulfovibrionales</taxon>
        <taxon>Desulfovibrionaceae</taxon>
        <taxon>Nitratidesulfovibrio</taxon>
    </lineage>
</organism>
<accession>A0ABY9R5K5</accession>
<proteinExistence type="predicted"/>
<gene>
    <name evidence="1" type="ORF">KPS_000885</name>
</gene>